<sequence length="220" mass="24886">MDTGAINMGNCCKVTNKTYPKIPHSELNIQINDEKDLKLKYNPNNSLQSILDQLRSNDLLPTSAFRVFKNNLEILNYSLSIQELALEVGDKLSIREKPKCLETNQFEDIAEEETTTKKKVEMIKPKFRRTSSEAESGSSLWQTALPSPKVPKLSDLQVEQISSQGTPAEMTLSEAKHWLDFQMHHPDHSDDSFSNNVTNLPETHSVFKDLLGPFALVKLN</sequence>
<gene>
    <name evidence="1" type="ORF">FSAL1345_LOCUS818</name>
</gene>
<dbReference type="AlphaFoldDB" id="A0A7S3IAM0"/>
<organism evidence="1">
    <name type="scientific">Fabrea salina</name>
    <dbReference type="NCBI Taxonomy" id="342563"/>
    <lineage>
        <taxon>Eukaryota</taxon>
        <taxon>Sar</taxon>
        <taxon>Alveolata</taxon>
        <taxon>Ciliophora</taxon>
        <taxon>Postciliodesmatophora</taxon>
        <taxon>Heterotrichea</taxon>
        <taxon>Heterotrichida</taxon>
        <taxon>Fabreidae</taxon>
        <taxon>Fabrea</taxon>
    </lineage>
</organism>
<accession>A0A7S3IAM0</accession>
<name>A0A7S3IAM0_9CILI</name>
<reference evidence="1" key="1">
    <citation type="submission" date="2021-01" db="EMBL/GenBank/DDBJ databases">
        <authorList>
            <person name="Corre E."/>
            <person name="Pelletier E."/>
            <person name="Niang G."/>
            <person name="Scheremetjew M."/>
            <person name="Finn R."/>
            <person name="Kale V."/>
            <person name="Holt S."/>
            <person name="Cochrane G."/>
            <person name="Meng A."/>
            <person name="Brown T."/>
            <person name="Cohen L."/>
        </authorList>
    </citation>
    <scope>NUCLEOTIDE SEQUENCE</scope>
</reference>
<evidence type="ECO:0000313" key="1">
    <source>
        <dbReference type="EMBL" id="CAE0317549.1"/>
    </source>
</evidence>
<protein>
    <submittedName>
        <fullName evidence="1">Uncharacterized protein</fullName>
    </submittedName>
</protein>
<dbReference type="EMBL" id="HBIF01000955">
    <property type="protein sequence ID" value="CAE0317549.1"/>
    <property type="molecule type" value="Transcribed_RNA"/>
</dbReference>
<proteinExistence type="predicted"/>